<protein>
    <submittedName>
        <fullName evidence="11">ABC transporter ATP-binding protein</fullName>
    </submittedName>
</protein>
<comment type="similarity">
    <text evidence="2">Belongs to the ABC transporter superfamily.</text>
</comment>
<dbReference type="InterPro" id="IPR017871">
    <property type="entry name" value="ABC_transporter-like_CS"/>
</dbReference>
<gene>
    <name evidence="11" type="ORF">SGLAD_v1c01700</name>
</gene>
<dbReference type="PROSITE" id="PS50893">
    <property type="entry name" value="ABC_TRANSPORTER_2"/>
    <property type="match status" value="1"/>
</dbReference>
<keyword evidence="5 11" id="KW-0067">ATP-binding</keyword>
<organism evidence="11 12">
    <name type="scientific">Spiroplasma gladiatoris</name>
    <dbReference type="NCBI Taxonomy" id="2143"/>
    <lineage>
        <taxon>Bacteria</taxon>
        <taxon>Bacillati</taxon>
        <taxon>Mycoplasmatota</taxon>
        <taxon>Mollicutes</taxon>
        <taxon>Entomoplasmatales</taxon>
        <taxon>Spiroplasmataceae</taxon>
        <taxon>Spiroplasma</taxon>
    </lineage>
</organism>
<dbReference type="PROSITE" id="PS50929">
    <property type="entry name" value="ABC_TM1F"/>
    <property type="match status" value="1"/>
</dbReference>
<accession>A0A4V1AQ60</accession>
<dbReference type="InterPro" id="IPR039421">
    <property type="entry name" value="Type_1_exporter"/>
</dbReference>
<evidence type="ECO:0000313" key="11">
    <source>
        <dbReference type="EMBL" id="QBQ07369.1"/>
    </source>
</evidence>
<dbReference type="Pfam" id="PF00664">
    <property type="entry name" value="ABC_membrane"/>
    <property type="match status" value="1"/>
</dbReference>
<dbReference type="AlphaFoldDB" id="A0A4V1AQ60"/>
<comment type="subcellular location">
    <subcellularLocation>
        <location evidence="1">Cell membrane</location>
        <topology evidence="1">Multi-pass membrane protein</topology>
    </subcellularLocation>
</comment>
<evidence type="ECO:0000256" key="8">
    <source>
        <dbReference type="SAM" id="Phobius"/>
    </source>
</evidence>
<dbReference type="Gene3D" id="1.20.1560.10">
    <property type="entry name" value="ABC transporter type 1, transmembrane domain"/>
    <property type="match status" value="1"/>
</dbReference>
<dbReference type="SMART" id="SM00382">
    <property type="entry name" value="AAA"/>
    <property type="match status" value="1"/>
</dbReference>
<dbReference type="InterPro" id="IPR011527">
    <property type="entry name" value="ABC1_TM_dom"/>
</dbReference>
<dbReference type="InterPro" id="IPR003593">
    <property type="entry name" value="AAA+_ATPase"/>
</dbReference>
<dbReference type="InterPro" id="IPR027417">
    <property type="entry name" value="P-loop_NTPase"/>
</dbReference>
<evidence type="ECO:0000313" key="12">
    <source>
        <dbReference type="Proteomes" id="UP000294309"/>
    </source>
</evidence>
<feature type="transmembrane region" description="Helical" evidence="8">
    <location>
        <begin position="231"/>
        <end position="249"/>
    </location>
</feature>
<evidence type="ECO:0000256" key="5">
    <source>
        <dbReference type="ARBA" id="ARBA00022840"/>
    </source>
</evidence>
<name>A0A4V1AQ60_9MOLU</name>
<reference evidence="11 12" key="1">
    <citation type="submission" date="2019-03" db="EMBL/GenBank/DDBJ databases">
        <title>Complete genome sequence of Spiroplasma gladiatoris TG-1 (DSM 22552).</title>
        <authorList>
            <person name="Lin Y.-C."/>
            <person name="Chou L."/>
            <person name="Kuo C.-H."/>
        </authorList>
    </citation>
    <scope>NUCLEOTIDE SEQUENCE [LARGE SCALE GENOMIC DNA]</scope>
    <source>
        <strain evidence="11 12">TG-1</strain>
    </source>
</reference>
<evidence type="ECO:0000259" key="10">
    <source>
        <dbReference type="PROSITE" id="PS50929"/>
    </source>
</evidence>
<dbReference type="PROSITE" id="PS00211">
    <property type="entry name" value="ABC_TRANSPORTER_1"/>
    <property type="match status" value="1"/>
</dbReference>
<feature type="transmembrane region" description="Helical" evidence="8">
    <location>
        <begin position="9"/>
        <end position="30"/>
    </location>
</feature>
<evidence type="ECO:0000256" key="7">
    <source>
        <dbReference type="ARBA" id="ARBA00023136"/>
    </source>
</evidence>
<dbReference type="PANTHER" id="PTHR24221">
    <property type="entry name" value="ATP-BINDING CASSETTE SUB-FAMILY B"/>
    <property type="match status" value="1"/>
</dbReference>
<evidence type="ECO:0000256" key="2">
    <source>
        <dbReference type="ARBA" id="ARBA00005417"/>
    </source>
</evidence>
<keyword evidence="4" id="KW-0547">Nucleotide-binding</keyword>
<dbReference type="KEGG" id="sgq:SGLAD_v1c01700"/>
<dbReference type="GO" id="GO:0034040">
    <property type="term" value="F:ATPase-coupled lipid transmembrane transporter activity"/>
    <property type="evidence" value="ECO:0007669"/>
    <property type="project" value="TreeGrafter"/>
</dbReference>
<keyword evidence="6 8" id="KW-1133">Transmembrane helix</keyword>
<sequence>MKKIIKKYWMLIFLCLFFEVIGQLLFIGSNYFQYTVVNKVIQENKSINEIWLETLFAFGGVIVSLTITYFSDLMRCRISYKLRINLKQIVSFKINSLSDEEYEKNKKGEYISWYNNEVEAISAALEAKLISIYVSLVLTILPITLLFIFVHWIVGLVALFGGLLTIFVPSIAGIFLSKKYQEIAMEQGEFTQGIENLINGYAEFAYQNKKGLFRSLIEKFSNKMESKVAKVSYFTFGISLLIGILQVVLQQSTFVGSTILYYNGIASPGAVMVSINFSAYFIEGFSSLIENITSIGKGKGIIKKYKNIREYQEYTKNSIPFKELNINKLNCEIEQKQIFKDFNLQIDANKKYLVVGESGKGKTTLFKIIFGILNKYSGDLILNKEINYKTLVPEDLKNLYSYVPQETTIFNDTIRNNISLWNKEIDDKKIIEALKKVNLSSLLKDNTLDTVINYDNKNFSGGELQRIAIARALVDEKQVMIMDEITASLDKENRQNIENLVGELDKTVLYISHTTSTNDKNFDVVVKL</sequence>
<feature type="transmembrane region" description="Helical" evidence="8">
    <location>
        <begin position="50"/>
        <end position="71"/>
    </location>
</feature>
<dbReference type="InterPro" id="IPR003439">
    <property type="entry name" value="ABC_transporter-like_ATP-bd"/>
</dbReference>
<dbReference type="GO" id="GO:0016887">
    <property type="term" value="F:ATP hydrolysis activity"/>
    <property type="evidence" value="ECO:0007669"/>
    <property type="project" value="InterPro"/>
</dbReference>
<dbReference type="SUPFAM" id="SSF52540">
    <property type="entry name" value="P-loop containing nucleoside triphosphate hydrolases"/>
    <property type="match status" value="1"/>
</dbReference>
<dbReference type="Pfam" id="PF00005">
    <property type="entry name" value="ABC_tran"/>
    <property type="match status" value="1"/>
</dbReference>
<proteinExistence type="inferred from homology"/>
<feature type="transmembrane region" description="Helical" evidence="8">
    <location>
        <begin position="261"/>
        <end position="282"/>
    </location>
</feature>
<feature type="domain" description="ABC transporter" evidence="9">
    <location>
        <begin position="321"/>
        <end position="528"/>
    </location>
</feature>
<evidence type="ECO:0000259" key="9">
    <source>
        <dbReference type="PROSITE" id="PS50893"/>
    </source>
</evidence>
<keyword evidence="7 8" id="KW-0472">Membrane</keyword>
<dbReference type="Proteomes" id="UP000294309">
    <property type="component" value="Chromosome"/>
</dbReference>
<dbReference type="RefSeq" id="WP_166739146.1">
    <property type="nucleotide sequence ID" value="NZ_CP038013.1"/>
</dbReference>
<feature type="domain" description="ABC transmembrane type-1" evidence="10">
    <location>
        <begin position="13"/>
        <end position="297"/>
    </location>
</feature>
<dbReference type="GO" id="GO:0005524">
    <property type="term" value="F:ATP binding"/>
    <property type="evidence" value="ECO:0007669"/>
    <property type="project" value="UniProtKB-KW"/>
</dbReference>
<dbReference type="SUPFAM" id="SSF90123">
    <property type="entry name" value="ABC transporter transmembrane region"/>
    <property type="match status" value="1"/>
</dbReference>
<evidence type="ECO:0000256" key="3">
    <source>
        <dbReference type="ARBA" id="ARBA00022692"/>
    </source>
</evidence>
<feature type="transmembrane region" description="Helical" evidence="8">
    <location>
        <begin position="130"/>
        <end position="150"/>
    </location>
</feature>
<dbReference type="InterPro" id="IPR036640">
    <property type="entry name" value="ABC1_TM_sf"/>
</dbReference>
<dbReference type="GO" id="GO:0140359">
    <property type="term" value="F:ABC-type transporter activity"/>
    <property type="evidence" value="ECO:0007669"/>
    <property type="project" value="InterPro"/>
</dbReference>
<keyword evidence="3 8" id="KW-0812">Transmembrane</keyword>
<dbReference type="PANTHER" id="PTHR24221:SF654">
    <property type="entry name" value="ATP-BINDING CASSETTE SUB-FAMILY B MEMBER 6"/>
    <property type="match status" value="1"/>
</dbReference>
<evidence type="ECO:0000256" key="4">
    <source>
        <dbReference type="ARBA" id="ARBA00022741"/>
    </source>
</evidence>
<dbReference type="GO" id="GO:0005886">
    <property type="term" value="C:plasma membrane"/>
    <property type="evidence" value="ECO:0007669"/>
    <property type="project" value="UniProtKB-SubCell"/>
</dbReference>
<evidence type="ECO:0000256" key="1">
    <source>
        <dbReference type="ARBA" id="ARBA00004651"/>
    </source>
</evidence>
<keyword evidence="12" id="KW-1185">Reference proteome</keyword>
<dbReference type="EMBL" id="CP038013">
    <property type="protein sequence ID" value="QBQ07369.1"/>
    <property type="molecule type" value="Genomic_DNA"/>
</dbReference>
<dbReference type="Gene3D" id="3.40.50.300">
    <property type="entry name" value="P-loop containing nucleotide triphosphate hydrolases"/>
    <property type="match status" value="1"/>
</dbReference>
<feature type="transmembrane region" description="Helical" evidence="8">
    <location>
        <begin position="156"/>
        <end position="176"/>
    </location>
</feature>
<dbReference type="CDD" id="cd03228">
    <property type="entry name" value="ABCC_MRP_Like"/>
    <property type="match status" value="1"/>
</dbReference>
<evidence type="ECO:0000256" key="6">
    <source>
        <dbReference type="ARBA" id="ARBA00022989"/>
    </source>
</evidence>